<dbReference type="NCBIfam" id="TIGR02937">
    <property type="entry name" value="sigma70-ECF"/>
    <property type="match status" value="1"/>
</dbReference>
<dbReference type="InterPro" id="IPR007627">
    <property type="entry name" value="RNA_pol_sigma70_r2"/>
</dbReference>
<dbReference type="Gene3D" id="1.10.10.10">
    <property type="entry name" value="Winged helix-like DNA-binding domain superfamily/Winged helix DNA-binding domain"/>
    <property type="match status" value="1"/>
</dbReference>
<evidence type="ECO:0000313" key="8">
    <source>
        <dbReference type="EMBL" id="MCP2262076.1"/>
    </source>
</evidence>
<dbReference type="SUPFAM" id="SSF88659">
    <property type="entry name" value="Sigma3 and sigma4 domains of RNA polymerase sigma factors"/>
    <property type="match status" value="1"/>
</dbReference>
<reference evidence="8 9" key="1">
    <citation type="submission" date="2022-06" db="EMBL/GenBank/DDBJ databases">
        <title>Genomic Encyclopedia of Archaeal and Bacterial Type Strains, Phase II (KMG-II): from individual species to whole genera.</title>
        <authorList>
            <person name="Goeker M."/>
        </authorList>
    </citation>
    <scope>NUCLEOTIDE SEQUENCE [LARGE SCALE GENOMIC DNA]</scope>
    <source>
        <strain evidence="8 9">DSM 40477</strain>
    </source>
</reference>
<dbReference type="InterPro" id="IPR014284">
    <property type="entry name" value="RNA_pol_sigma-70_dom"/>
</dbReference>
<evidence type="ECO:0000256" key="1">
    <source>
        <dbReference type="ARBA" id="ARBA00010641"/>
    </source>
</evidence>
<gene>
    <name evidence="8" type="ORF">LX15_005808</name>
</gene>
<dbReference type="InterPro" id="IPR013325">
    <property type="entry name" value="RNA_pol_sigma_r2"/>
</dbReference>
<evidence type="ECO:0000256" key="2">
    <source>
        <dbReference type="ARBA" id="ARBA00023015"/>
    </source>
</evidence>
<evidence type="ECO:0000259" key="7">
    <source>
        <dbReference type="Pfam" id="PF08281"/>
    </source>
</evidence>
<evidence type="ECO:0000256" key="5">
    <source>
        <dbReference type="ARBA" id="ARBA00023163"/>
    </source>
</evidence>
<dbReference type="SUPFAM" id="SSF88946">
    <property type="entry name" value="Sigma2 domain of RNA polymerase sigma factors"/>
    <property type="match status" value="1"/>
</dbReference>
<dbReference type="PANTHER" id="PTHR43133:SF8">
    <property type="entry name" value="RNA POLYMERASE SIGMA FACTOR HI_1459-RELATED"/>
    <property type="match status" value="1"/>
</dbReference>
<dbReference type="PANTHER" id="PTHR43133">
    <property type="entry name" value="RNA POLYMERASE ECF-TYPE SIGMA FACTO"/>
    <property type="match status" value="1"/>
</dbReference>
<keyword evidence="9" id="KW-1185">Reference proteome</keyword>
<feature type="domain" description="RNA polymerase sigma factor 70 region 4 type 2" evidence="7">
    <location>
        <begin position="105"/>
        <end position="157"/>
    </location>
</feature>
<evidence type="ECO:0000256" key="3">
    <source>
        <dbReference type="ARBA" id="ARBA00023082"/>
    </source>
</evidence>
<proteinExistence type="inferred from homology"/>
<dbReference type="InterPro" id="IPR039425">
    <property type="entry name" value="RNA_pol_sigma-70-like"/>
</dbReference>
<dbReference type="Pfam" id="PF08281">
    <property type="entry name" value="Sigma70_r4_2"/>
    <property type="match status" value="1"/>
</dbReference>
<keyword evidence="4" id="KW-0238">DNA-binding</keyword>
<feature type="domain" description="RNA polymerase sigma-70 region 2" evidence="6">
    <location>
        <begin position="10"/>
        <end position="67"/>
    </location>
</feature>
<keyword evidence="2" id="KW-0805">Transcription regulation</keyword>
<dbReference type="Pfam" id="PF04542">
    <property type="entry name" value="Sigma70_r2"/>
    <property type="match status" value="1"/>
</dbReference>
<organism evidence="8 9">
    <name type="scientific">Streptoalloteichus tenebrarius (strain ATCC 17920 / DSM 40477 / JCM 4838 / CBS 697.72 / NBRC 16177 / NCIMB 11028 / NRRL B-12390 / A12253. 1 / ISP 5477)</name>
    <name type="common">Streptomyces tenebrarius</name>
    <dbReference type="NCBI Taxonomy" id="1933"/>
    <lineage>
        <taxon>Bacteria</taxon>
        <taxon>Bacillati</taxon>
        <taxon>Actinomycetota</taxon>
        <taxon>Actinomycetes</taxon>
        <taxon>Pseudonocardiales</taxon>
        <taxon>Pseudonocardiaceae</taxon>
        <taxon>Streptoalloteichus</taxon>
    </lineage>
</organism>
<evidence type="ECO:0000256" key="4">
    <source>
        <dbReference type="ARBA" id="ARBA00023125"/>
    </source>
</evidence>
<name>A0ABT1I2Y1_STRSD</name>
<sequence>MALVERLLVTHRAQMLAIARSMLGDAHDAEDAVQRASLLAWRKAAQLRDTGAALAWLATITRRVCLQIGRERPDWDLLSEPPGGDAPTTWALDPALQVAAADLLARLRAAFAALPEQARLVWRLKFEENLPNPEIAARTGLTRGAVGSQVYRARTALRRATTG</sequence>
<evidence type="ECO:0000313" key="9">
    <source>
        <dbReference type="Proteomes" id="UP001205311"/>
    </source>
</evidence>
<dbReference type="EMBL" id="JAMTCP010000056">
    <property type="protein sequence ID" value="MCP2262076.1"/>
    <property type="molecule type" value="Genomic_DNA"/>
</dbReference>
<accession>A0ABT1I2Y1</accession>
<keyword evidence="3" id="KW-0731">Sigma factor</keyword>
<evidence type="ECO:0000259" key="6">
    <source>
        <dbReference type="Pfam" id="PF04542"/>
    </source>
</evidence>
<dbReference type="InterPro" id="IPR013249">
    <property type="entry name" value="RNA_pol_sigma70_r4_t2"/>
</dbReference>
<protein>
    <submittedName>
        <fullName evidence="8">RNA polymerase sigma-70 factor, ECF subfamily</fullName>
    </submittedName>
</protein>
<dbReference type="InterPro" id="IPR013324">
    <property type="entry name" value="RNA_pol_sigma_r3/r4-like"/>
</dbReference>
<dbReference type="InterPro" id="IPR036388">
    <property type="entry name" value="WH-like_DNA-bd_sf"/>
</dbReference>
<keyword evidence="5" id="KW-0804">Transcription</keyword>
<comment type="similarity">
    <text evidence="1">Belongs to the sigma-70 factor family. ECF subfamily.</text>
</comment>
<comment type="caution">
    <text evidence="8">The sequence shown here is derived from an EMBL/GenBank/DDBJ whole genome shotgun (WGS) entry which is preliminary data.</text>
</comment>
<dbReference type="Proteomes" id="UP001205311">
    <property type="component" value="Unassembled WGS sequence"/>
</dbReference>
<dbReference type="Gene3D" id="1.10.1740.10">
    <property type="match status" value="1"/>
</dbReference>